<evidence type="ECO:0008006" key="5">
    <source>
        <dbReference type="Google" id="ProtNLM"/>
    </source>
</evidence>
<dbReference type="EMBL" id="WMEQ01000012">
    <property type="protein sequence ID" value="MYL34826.1"/>
    <property type="molecule type" value="Genomic_DNA"/>
</dbReference>
<reference evidence="3 4" key="1">
    <citation type="submission" date="2019-11" db="EMBL/GenBank/DDBJ databases">
        <title>Genome sequences of 17 halophilic strains isolated from different environments.</title>
        <authorList>
            <person name="Furrow R.E."/>
        </authorList>
    </citation>
    <scope>NUCLEOTIDE SEQUENCE [LARGE SCALE GENOMIC DNA]</scope>
    <source>
        <strain evidence="3 4">22514_16_FS</strain>
    </source>
</reference>
<dbReference type="Proteomes" id="UP000468638">
    <property type="component" value="Unassembled WGS sequence"/>
</dbReference>
<evidence type="ECO:0000313" key="3">
    <source>
        <dbReference type="EMBL" id="MYL34826.1"/>
    </source>
</evidence>
<organism evidence="3 4">
    <name type="scientific">Pontibacillus yanchengensis</name>
    <dbReference type="NCBI Taxonomy" id="462910"/>
    <lineage>
        <taxon>Bacteria</taxon>
        <taxon>Bacillati</taxon>
        <taxon>Bacillota</taxon>
        <taxon>Bacilli</taxon>
        <taxon>Bacillales</taxon>
        <taxon>Bacillaceae</taxon>
        <taxon>Pontibacillus</taxon>
    </lineage>
</organism>
<evidence type="ECO:0000256" key="1">
    <source>
        <dbReference type="SAM" id="Coils"/>
    </source>
</evidence>
<gene>
    <name evidence="3" type="ORF">GLW05_14625</name>
</gene>
<dbReference type="AlphaFoldDB" id="A0A6I5A0G9"/>
<dbReference type="OrthoDB" id="2689879at2"/>
<keyword evidence="2" id="KW-0732">Signal</keyword>
<accession>A0A6I5A0G9</accession>
<feature type="chain" id="PRO_5026097920" description="SbsC C-terminal domain-containing protein" evidence="2">
    <location>
        <begin position="36"/>
        <end position="559"/>
    </location>
</feature>
<evidence type="ECO:0000256" key="2">
    <source>
        <dbReference type="SAM" id="SignalP"/>
    </source>
</evidence>
<proteinExistence type="predicted"/>
<feature type="coiled-coil region" evidence="1">
    <location>
        <begin position="252"/>
        <end position="279"/>
    </location>
</feature>
<sequence length="559" mass="62780">MKRKAFQNLKKASVSATVAVIALSGFGATATYASAEEDPMSLYLDAQKNTNEVQWERYKPYTETSYELQDRLLEEAYESNSTIQAGLDVNSDMIHQMVPKLSMYEKALSKAKIETSSKLDPSTNEMFADMDLYLDRYRIGQGSFYQNEEKTSVKITNLYNKYFTVDNDDFGNLMKMSGANAEMPATPDGQMVTTSPEMTKIPNVVEYNQSTFTMDELKQIGQDYLAILEEQVKEADFSLEENASFEGESYKKVSLQIDEENAQEMIKSLLEELKDDERIWDTVMTQMEMQGVPTEGQEEMMMADLNKAIEKVDKLQLQNGINIEAYIKDNLVAHEEITFSILNPETNQTVSIEMVGNYKENGDDYQASGDISISSEAANTDVVLSYTEDGEEVSNGLNVDNTFRLKVDAPETQSNLNVGLDLTSEYTEKSSNVAFDVILKGEALQGQMIPDISGHVNTTLNKESADSYSQDMEFGLDLAMTTPQTGDMNGSLTFDVQQDVHFTDELTFPEVTEGENAVDMTNASDEEMDEIGKKVQRNMKRYADVFKSVFANTLFDEQI</sequence>
<comment type="caution">
    <text evidence="3">The sequence shown here is derived from an EMBL/GenBank/DDBJ whole genome shotgun (WGS) entry which is preliminary data.</text>
</comment>
<keyword evidence="1" id="KW-0175">Coiled coil</keyword>
<dbReference type="RefSeq" id="WP_160909930.1">
    <property type="nucleotide sequence ID" value="NZ_WMEQ01000012.1"/>
</dbReference>
<feature type="signal peptide" evidence="2">
    <location>
        <begin position="1"/>
        <end position="35"/>
    </location>
</feature>
<name>A0A6I5A0G9_9BACI</name>
<evidence type="ECO:0000313" key="4">
    <source>
        <dbReference type="Proteomes" id="UP000468638"/>
    </source>
</evidence>
<protein>
    <recommendedName>
        <fullName evidence="5">SbsC C-terminal domain-containing protein</fullName>
    </recommendedName>
</protein>